<dbReference type="PROSITE" id="PS51273">
    <property type="entry name" value="GATASE_TYPE_1"/>
    <property type="match status" value="1"/>
</dbReference>
<evidence type="ECO:0000313" key="3">
    <source>
        <dbReference type="Proteomes" id="UP000029567"/>
    </source>
</evidence>
<dbReference type="SUPFAM" id="SSF52317">
    <property type="entry name" value="Class I glutamine amidotransferase-like"/>
    <property type="match status" value="1"/>
</dbReference>
<evidence type="ECO:0000259" key="1">
    <source>
        <dbReference type="Pfam" id="PF00117"/>
    </source>
</evidence>
<dbReference type="RefSeq" id="WP_034377532.1">
    <property type="nucleotide sequence ID" value="NZ_AWTN01000002.1"/>
</dbReference>
<dbReference type="InterPro" id="IPR044992">
    <property type="entry name" value="ChyE-like"/>
</dbReference>
<dbReference type="GO" id="GO:0003922">
    <property type="term" value="F:GMP synthase (glutamine-hydrolyzing) activity"/>
    <property type="evidence" value="ECO:0007669"/>
    <property type="project" value="UniProtKB-EC"/>
</dbReference>
<dbReference type="NCBIfam" id="NF006562">
    <property type="entry name" value="PRK09065.1"/>
    <property type="match status" value="1"/>
</dbReference>
<dbReference type="AlphaFoldDB" id="A0A0E3BJG0"/>
<dbReference type="InterPro" id="IPR029062">
    <property type="entry name" value="Class_I_gatase-like"/>
</dbReference>
<dbReference type="EC" id="6.3.5.2" evidence="2"/>
<reference evidence="2 3" key="1">
    <citation type="submission" date="2013-09" db="EMBL/GenBank/DDBJ databases">
        <title>High correlation between genotypes and phenotypes of environmental bacteria Comamonas testosteroni strains.</title>
        <authorList>
            <person name="Liu L."/>
            <person name="Zhu W."/>
            <person name="Xia X."/>
            <person name="Xu B."/>
            <person name="Luo M."/>
            <person name="Wang G."/>
        </authorList>
    </citation>
    <scope>NUCLEOTIDE SEQUENCE [LARGE SCALE GENOMIC DNA]</scope>
    <source>
        <strain evidence="2 3">JL14</strain>
    </source>
</reference>
<dbReference type="PANTHER" id="PTHR42695:SF5">
    <property type="entry name" value="GLUTAMINE AMIDOTRANSFERASE YLR126C-RELATED"/>
    <property type="match status" value="1"/>
</dbReference>
<keyword evidence="2" id="KW-0315">Glutamine amidotransferase</keyword>
<dbReference type="Gene3D" id="3.40.50.880">
    <property type="match status" value="1"/>
</dbReference>
<accession>A0A0E3BJG0</accession>
<organism evidence="2 3">
    <name type="scientific">Comamonas thiooxydans</name>
    <dbReference type="NCBI Taxonomy" id="363952"/>
    <lineage>
        <taxon>Bacteria</taxon>
        <taxon>Pseudomonadati</taxon>
        <taxon>Pseudomonadota</taxon>
        <taxon>Betaproteobacteria</taxon>
        <taxon>Burkholderiales</taxon>
        <taxon>Comamonadaceae</taxon>
        <taxon>Comamonas</taxon>
    </lineage>
</organism>
<gene>
    <name evidence="2" type="ORF">P245_02700</name>
</gene>
<comment type="caution">
    <text evidence="2">The sequence shown here is derived from an EMBL/GenBank/DDBJ whole genome shotgun (WGS) entry which is preliminary data.</text>
</comment>
<evidence type="ECO:0000313" key="2">
    <source>
        <dbReference type="EMBL" id="KGH00289.1"/>
    </source>
</evidence>
<proteinExistence type="predicted"/>
<protein>
    <submittedName>
        <fullName evidence="2">Glutamine amidotransferase</fullName>
        <ecNumber evidence="2">6.3.5.2</ecNumber>
    </submittedName>
</protein>
<dbReference type="Pfam" id="PF00117">
    <property type="entry name" value="GATase"/>
    <property type="match status" value="1"/>
</dbReference>
<dbReference type="InterPro" id="IPR017926">
    <property type="entry name" value="GATASE"/>
</dbReference>
<dbReference type="PANTHER" id="PTHR42695">
    <property type="entry name" value="GLUTAMINE AMIDOTRANSFERASE YLR126C-RELATED"/>
    <property type="match status" value="1"/>
</dbReference>
<sequence length="261" mass="28100">MLLIQAGTPPEDIRVIAGDLPQWFLAAAGCRPETMDIVKVYEGEPLPEPGQHRAAIITGSWSMVTDQHPWSEATAIWIRQAVAQGMPLMGVCYGHQLMAHALGGAVDYHPDGREMGSLEIEQLAVAEPDDWLAGCPPRFLAHLTHLQTILRLPNGARALARSTHDPHQIVRYSPTAVSVQFHPEFTSEVMAACINARAQVLRAEGLDPAAMLQGVSPTPTPLMLLRRFIETHAGTVSAGNSAASLNVAMGNHPKLPQGTAK</sequence>
<dbReference type="GO" id="GO:0005829">
    <property type="term" value="C:cytosol"/>
    <property type="evidence" value="ECO:0007669"/>
    <property type="project" value="TreeGrafter"/>
</dbReference>
<dbReference type="Proteomes" id="UP000029567">
    <property type="component" value="Unassembled WGS sequence"/>
</dbReference>
<dbReference type="GO" id="GO:0016740">
    <property type="term" value="F:transferase activity"/>
    <property type="evidence" value="ECO:0007669"/>
    <property type="project" value="UniProtKB-KW"/>
</dbReference>
<dbReference type="CDD" id="cd01741">
    <property type="entry name" value="GATase1_1"/>
    <property type="match status" value="1"/>
</dbReference>
<dbReference type="EMBL" id="AWTN01000002">
    <property type="protein sequence ID" value="KGH00289.1"/>
    <property type="molecule type" value="Genomic_DNA"/>
</dbReference>
<feature type="domain" description="Glutamine amidotransferase" evidence="1">
    <location>
        <begin position="76"/>
        <end position="190"/>
    </location>
</feature>
<name>A0A0E3BJG0_9BURK</name>
<keyword evidence="2" id="KW-0436">Ligase</keyword>
<keyword evidence="2" id="KW-0808">Transferase</keyword>